<organism evidence="1 2">
    <name type="scientific">Shewanella surugensis</name>
    <dbReference type="NCBI Taxonomy" id="212020"/>
    <lineage>
        <taxon>Bacteria</taxon>
        <taxon>Pseudomonadati</taxon>
        <taxon>Pseudomonadota</taxon>
        <taxon>Gammaproteobacteria</taxon>
        <taxon>Alteromonadales</taxon>
        <taxon>Shewanellaceae</taxon>
        <taxon>Shewanella</taxon>
    </lineage>
</organism>
<sequence>MSWSKTNAAWPSHAANRSAQSTDVLTQWQGELGSTLALESRAKYQQHVLSAAAQALLSLRTELNALLVYGTVLTVTADADINNSDSAMMRLSAQSAVDKLSVKLIDYNDVYLPSTTDGLALLFSAGSINELINQLSPICALLALPELNAYLRKLTSFTQLDSEKMQQNPTPALPHWSSKTAIHLAPLREAMQLQGAQLAQLESLASGGESPIARLQQLAIKRANTQAQLTNDINALQQVSGEVWRCHLTGDRAQMANQLAGLTPPINQAFSVAVLMVSDTPLTFFKELLP</sequence>
<keyword evidence="2" id="KW-1185">Reference proteome</keyword>
<name>A0ABT0L751_9GAMM</name>
<reference evidence="1 2" key="1">
    <citation type="submission" date="2022-01" db="EMBL/GenBank/DDBJ databases">
        <title>Whole genome-based taxonomy of the Shewanellaceae.</title>
        <authorList>
            <person name="Martin-Rodriguez A.J."/>
        </authorList>
    </citation>
    <scope>NUCLEOTIDE SEQUENCE [LARGE SCALE GENOMIC DNA]</scope>
    <source>
        <strain evidence="1 2">DSM 17177</strain>
    </source>
</reference>
<dbReference type="EMBL" id="JAKIKS010000007">
    <property type="protein sequence ID" value="MCL1123517.1"/>
    <property type="molecule type" value="Genomic_DNA"/>
</dbReference>
<evidence type="ECO:0000313" key="1">
    <source>
        <dbReference type="EMBL" id="MCL1123517.1"/>
    </source>
</evidence>
<gene>
    <name evidence="1" type="ORF">L2764_03230</name>
</gene>
<evidence type="ECO:0000313" key="2">
    <source>
        <dbReference type="Proteomes" id="UP001203423"/>
    </source>
</evidence>
<dbReference type="Proteomes" id="UP001203423">
    <property type="component" value="Unassembled WGS sequence"/>
</dbReference>
<dbReference type="RefSeq" id="WP_248938804.1">
    <property type="nucleotide sequence ID" value="NZ_JAKIKS010000007.1"/>
</dbReference>
<comment type="caution">
    <text evidence="1">The sequence shown here is derived from an EMBL/GenBank/DDBJ whole genome shotgun (WGS) entry which is preliminary data.</text>
</comment>
<accession>A0ABT0L751</accession>
<protein>
    <submittedName>
        <fullName evidence="1">Uncharacterized protein</fullName>
    </submittedName>
</protein>
<proteinExistence type="predicted"/>